<dbReference type="EMBL" id="LAZR01000434">
    <property type="protein sequence ID" value="KKN69064.1"/>
    <property type="molecule type" value="Genomic_DNA"/>
</dbReference>
<proteinExistence type="predicted"/>
<reference evidence="1" key="1">
    <citation type="journal article" date="2015" name="Nature">
        <title>Complex archaea that bridge the gap between prokaryotes and eukaryotes.</title>
        <authorList>
            <person name="Spang A."/>
            <person name="Saw J.H."/>
            <person name="Jorgensen S.L."/>
            <person name="Zaremba-Niedzwiedzka K."/>
            <person name="Martijn J."/>
            <person name="Lind A.E."/>
            <person name="van Eijk R."/>
            <person name="Schleper C."/>
            <person name="Guy L."/>
            <person name="Ettema T.J."/>
        </authorList>
    </citation>
    <scope>NUCLEOTIDE SEQUENCE</scope>
</reference>
<accession>A0A0F9SQ59</accession>
<comment type="caution">
    <text evidence="1">The sequence shown here is derived from an EMBL/GenBank/DDBJ whole genome shotgun (WGS) entry which is preliminary data.</text>
</comment>
<protein>
    <submittedName>
        <fullName evidence="1">Uncharacterized protein</fullName>
    </submittedName>
</protein>
<evidence type="ECO:0000313" key="1">
    <source>
        <dbReference type="EMBL" id="KKN69064.1"/>
    </source>
</evidence>
<gene>
    <name evidence="1" type="ORF">LCGC14_0445360</name>
</gene>
<sequence>MTQPLPSEGTKKLALDLRASFKNRCDAAARRRSLSQIAWWTEAGEEKLAKEQNRE</sequence>
<organism evidence="1">
    <name type="scientific">marine sediment metagenome</name>
    <dbReference type="NCBI Taxonomy" id="412755"/>
    <lineage>
        <taxon>unclassified sequences</taxon>
        <taxon>metagenomes</taxon>
        <taxon>ecological metagenomes</taxon>
    </lineage>
</organism>
<dbReference type="AlphaFoldDB" id="A0A0F9SQ59"/>
<name>A0A0F9SQ59_9ZZZZ</name>